<evidence type="ECO:0000313" key="3">
    <source>
        <dbReference type="Proteomes" id="UP001419268"/>
    </source>
</evidence>
<organism evidence="2 3">
    <name type="scientific">Stephania cephalantha</name>
    <dbReference type="NCBI Taxonomy" id="152367"/>
    <lineage>
        <taxon>Eukaryota</taxon>
        <taxon>Viridiplantae</taxon>
        <taxon>Streptophyta</taxon>
        <taxon>Embryophyta</taxon>
        <taxon>Tracheophyta</taxon>
        <taxon>Spermatophyta</taxon>
        <taxon>Magnoliopsida</taxon>
        <taxon>Ranunculales</taxon>
        <taxon>Menispermaceae</taxon>
        <taxon>Menispermoideae</taxon>
        <taxon>Cissampelideae</taxon>
        <taxon>Stephania</taxon>
    </lineage>
</organism>
<feature type="region of interest" description="Disordered" evidence="1">
    <location>
        <begin position="1"/>
        <end position="20"/>
    </location>
</feature>
<keyword evidence="3" id="KW-1185">Reference proteome</keyword>
<feature type="compositionally biased region" description="Pro residues" evidence="1">
    <location>
        <begin position="1"/>
        <end position="14"/>
    </location>
</feature>
<sequence>MAAPAPPPPSPPPERSLLRPRGPLFFLHAPLPRLPPRTTAAAAAESRRSLLRDNWARRPVKDVMAAVRRRHVARGRKTEVLGDININSVHPEARSRAAGKREHAWKIGKNLGELTAAYPEGGSREDSHAEIVETIHEGVIDQLLIASTYLPRRCFVDIIGSLHDTGDEFFEKNRSRNNGTMHCTDPEDYHRATGLREDLYKKIKILGDINNMHPGSRSKAAGRREHAWRNKDLEERTAAYPEVGSREAGRQ</sequence>
<comment type="caution">
    <text evidence="2">The sequence shown here is derived from an EMBL/GenBank/DDBJ whole genome shotgun (WGS) entry which is preliminary data.</text>
</comment>
<protein>
    <submittedName>
        <fullName evidence="2">Uncharacterized protein</fullName>
    </submittedName>
</protein>
<evidence type="ECO:0000256" key="1">
    <source>
        <dbReference type="SAM" id="MobiDB-lite"/>
    </source>
</evidence>
<feature type="compositionally biased region" description="Basic and acidic residues" evidence="1">
    <location>
        <begin position="222"/>
        <end position="237"/>
    </location>
</feature>
<name>A0AAP0F3H9_9MAGN</name>
<reference evidence="2 3" key="1">
    <citation type="submission" date="2024-01" db="EMBL/GenBank/DDBJ databases">
        <title>Genome assemblies of Stephania.</title>
        <authorList>
            <person name="Yang L."/>
        </authorList>
    </citation>
    <scope>NUCLEOTIDE SEQUENCE [LARGE SCALE GENOMIC DNA]</scope>
    <source>
        <strain evidence="2">JXDWG</strain>
        <tissue evidence="2">Leaf</tissue>
    </source>
</reference>
<dbReference type="EMBL" id="JBBNAG010000010">
    <property type="protein sequence ID" value="KAK9100898.1"/>
    <property type="molecule type" value="Genomic_DNA"/>
</dbReference>
<gene>
    <name evidence="2" type="ORF">Scep_024328</name>
</gene>
<evidence type="ECO:0000313" key="2">
    <source>
        <dbReference type="EMBL" id="KAK9100898.1"/>
    </source>
</evidence>
<dbReference type="Proteomes" id="UP001419268">
    <property type="component" value="Unassembled WGS sequence"/>
</dbReference>
<accession>A0AAP0F3H9</accession>
<dbReference type="AlphaFoldDB" id="A0AAP0F3H9"/>
<proteinExistence type="predicted"/>
<feature type="region of interest" description="Disordered" evidence="1">
    <location>
        <begin position="211"/>
        <end position="251"/>
    </location>
</feature>